<dbReference type="AlphaFoldDB" id="A0A2T4VXD8"/>
<dbReference type="EMBL" id="PSQJ01000003">
    <property type="protein sequence ID" value="PTL86437.1"/>
    <property type="molecule type" value="Genomic_DNA"/>
</dbReference>
<protein>
    <submittedName>
        <fullName evidence="1">Uncharacterized protein</fullName>
    </submittedName>
</protein>
<evidence type="ECO:0000313" key="2">
    <source>
        <dbReference type="Proteomes" id="UP000240811"/>
    </source>
</evidence>
<name>A0A2T4VXD8_9HYPH</name>
<reference evidence="2" key="1">
    <citation type="submission" date="2018-02" db="EMBL/GenBank/DDBJ databases">
        <title>Genome sequence of Candidatus Liberibacter europaeus.</title>
        <authorList>
            <person name="Frampton R.A."/>
            <person name="Thompson S.M."/>
            <person name="David C."/>
            <person name="Addison S.M."/>
            <person name="Smith G.R."/>
        </authorList>
    </citation>
    <scope>NUCLEOTIDE SEQUENCE [LARGE SCALE GENOMIC DNA]</scope>
</reference>
<accession>A0A2T4VXD8</accession>
<organism evidence="1 2">
    <name type="scientific">Candidatus Liberibacter europaeus</name>
    <dbReference type="NCBI Taxonomy" id="744859"/>
    <lineage>
        <taxon>Bacteria</taxon>
        <taxon>Pseudomonadati</taxon>
        <taxon>Pseudomonadota</taxon>
        <taxon>Alphaproteobacteria</taxon>
        <taxon>Hyphomicrobiales</taxon>
        <taxon>Rhizobiaceae</taxon>
        <taxon>Liberibacter</taxon>
    </lineage>
</organism>
<dbReference type="Proteomes" id="UP000240811">
    <property type="component" value="Unassembled WGS sequence"/>
</dbReference>
<sequence length="109" mass="12469">MSNSKSYIDIITTDGNHLELGMDWEDKTKKYKVEWKDKKGVSKSVAIQPSKSEADTLTQLFFNIGIILLRTHGALKKIDEPDLDDISEKGKKNIRKLAEMFIKEEKQGK</sequence>
<comment type="caution">
    <text evidence="1">The sequence shown here is derived from an EMBL/GenBank/DDBJ whole genome shotgun (WGS) entry which is preliminary data.</text>
</comment>
<proteinExistence type="predicted"/>
<gene>
    <name evidence="1" type="ORF">C4617_03280</name>
</gene>
<evidence type="ECO:0000313" key="1">
    <source>
        <dbReference type="EMBL" id="PTL86437.1"/>
    </source>
</evidence>